<dbReference type="EMBL" id="CM027688">
    <property type="protein sequence ID" value="KAG0517062.1"/>
    <property type="molecule type" value="Genomic_DNA"/>
</dbReference>
<proteinExistence type="predicted"/>
<dbReference type="AlphaFoldDB" id="A0A921U361"/>
<protein>
    <submittedName>
        <fullName evidence="1">Uncharacterized protein</fullName>
    </submittedName>
</protein>
<organism evidence="1 2">
    <name type="scientific">Sorghum bicolor</name>
    <name type="common">Sorghum</name>
    <name type="synonym">Sorghum vulgare</name>
    <dbReference type="NCBI Taxonomy" id="4558"/>
    <lineage>
        <taxon>Eukaryota</taxon>
        <taxon>Viridiplantae</taxon>
        <taxon>Streptophyta</taxon>
        <taxon>Embryophyta</taxon>
        <taxon>Tracheophyta</taxon>
        <taxon>Spermatophyta</taxon>
        <taxon>Magnoliopsida</taxon>
        <taxon>Liliopsida</taxon>
        <taxon>Poales</taxon>
        <taxon>Poaceae</taxon>
        <taxon>PACMAD clade</taxon>
        <taxon>Panicoideae</taxon>
        <taxon>Andropogonodae</taxon>
        <taxon>Andropogoneae</taxon>
        <taxon>Sorghinae</taxon>
        <taxon>Sorghum</taxon>
    </lineage>
</organism>
<evidence type="ECO:0000313" key="1">
    <source>
        <dbReference type="EMBL" id="KAG0517062.1"/>
    </source>
</evidence>
<reference evidence="1" key="1">
    <citation type="journal article" date="2019" name="BMC Genomics">
        <title>A new reference genome for Sorghum bicolor reveals high levels of sequence similarity between sweet and grain genotypes: implications for the genetics of sugar metabolism.</title>
        <authorList>
            <person name="Cooper E.A."/>
            <person name="Brenton Z.W."/>
            <person name="Flinn B.S."/>
            <person name="Jenkins J."/>
            <person name="Shu S."/>
            <person name="Flowers D."/>
            <person name="Luo F."/>
            <person name="Wang Y."/>
            <person name="Xia P."/>
            <person name="Barry K."/>
            <person name="Daum C."/>
            <person name="Lipzen A."/>
            <person name="Yoshinaga Y."/>
            <person name="Schmutz J."/>
            <person name="Saski C."/>
            <person name="Vermerris W."/>
            <person name="Kresovich S."/>
        </authorList>
    </citation>
    <scope>NUCLEOTIDE SEQUENCE</scope>
</reference>
<sequence length="70" mass="7267">EPGRRACAPITPSPAAAPAHIYAGRAGSAALLSATEAARQRLAPQAEDLLSLLFLFVHSNICLTHGVNHP</sequence>
<dbReference type="Proteomes" id="UP000807115">
    <property type="component" value="Chromosome 9"/>
</dbReference>
<accession>A0A921U361</accession>
<reference evidence="1" key="2">
    <citation type="submission" date="2020-10" db="EMBL/GenBank/DDBJ databases">
        <authorList>
            <person name="Cooper E.A."/>
            <person name="Brenton Z.W."/>
            <person name="Flinn B.S."/>
            <person name="Jenkins J."/>
            <person name="Shu S."/>
            <person name="Flowers D."/>
            <person name="Luo F."/>
            <person name="Wang Y."/>
            <person name="Xia P."/>
            <person name="Barry K."/>
            <person name="Daum C."/>
            <person name="Lipzen A."/>
            <person name="Yoshinaga Y."/>
            <person name="Schmutz J."/>
            <person name="Saski C."/>
            <person name="Vermerris W."/>
            <person name="Kresovich S."/>
        </authorList>
    </citation>
    <scope>NUCLEOTIDE SEQUENCE</scope>
</reference>
<feature type="non-terminal residue" evidence="1">
    <location>
        <position position="1"/>
    </location>
</feature>
<evidence type="ECO:0000313" key="2">
    <source>
        <dbReference type="Proteomes" id="UP000807115"/>
    </source>
</evidence>
<name>A0A921U361_SORBI</name>
<gene>
    <name evidence="1" type="ORF">BDA96_09G056000</name>
</gene>
<comment type="caution">
    <text evidence="1">The sequence shown here is derived from an EMBL/GenBank/DDBJ whole genome shotgun (WGS) entry which is preliminary data.</text>
</comment>